<dbReference type="EMBL" id="JAVFWO010000004">
    <property type="protein sequence ID" value="MDQ7879348.1"/>
    <property type="molecule type" value="Genomic_DNA"/>
</dbReference>
<dbReference type="Pfam" id="PF01593">
    <property type="entry name" value="Amino_oxidase"/>
    <property type="match status" value="1"/>
</dbReference>
<evidence type="ECO:0000313" key="4">
    <source>
        <dbReference type="Proteomes" id="UP001235133"/>
    </source>
</evidence>
<protein>
    <submittedName>
        <fullName evidence="3">FAD-dependent oxidoreductase</fullName>
    </submittedName>
</protein>
<evidence type="ECO:0000259" key="2">
    <source>
        <dbReference type="Pfam" id="PF01593"/>
    </source>
</evidence>
<keyword evidence="4" id="KW-1185">Reference proteome</keyword>
<feature type="domain" description="Amine oxidase" evidence="2">
    <location>
        <begin position="47"/>
        <end position="335"/>
    </location>
</feature>
<dbReference type="Gene3D" id="3.50.50.60">
    <property type="entry name" value="FAD/NAD(P)-binding domain"/>
    <property type="match status" value="1"/>
</dbReference>
<dbReference type="InterPro" id="IPR050464">
    <property type="entry name" value="Zeta_carotene_desat/Oxidored"/>
</dbReference>
<dbReference type="Gene3D" id="3.90.660.20">
    <property type="entry name" value="Protoporphyrinogen oxidase, mitochondrial, domain 2"/>
    <property type="match status" value="1"/>
</dbReference>
<evidence type="ECO:0000313" key="3">
    <source>
        <dbReference type="EMBL" id="MDQ7879348.1"/>
    </source>
</evidence>
<dbReference type="InterPro" id="IPR002937">
    <property type="entry name" value="Amino_oxidase"/>
</dbReference>
<name>A0ABU0Z5Q3_9MICO</name>
<evidence type="ECO:0000256" key="1">
    <source>
        <dbReference type="SAM" id="MobiDB-lite"/>
    </source>
</evidence>
<sequence length="520" mass="53267">MTDPMPSPDAAGAPPRATGDIGPAAEPLQDLVDHARQTHVVVIGGGIAGLVAAWECAKVGMGVTLVEASDRLGGTIGSARIGGHDLEMGVTCWSTRGGAVRRLVDEVLPGAPVVTPRDDREWIAGLPKGGGAPLPAEQVLGIPANPWDEDVRRLIGWDGTWRAYLDRLRPPLTIGAQRSLGRLVRSRVGAKVRDRLVAPLTVDRFGLDPDDVDVEIAAPGLSNALTRTGWLGGAVADVRVGATGAGIEGLDGGMPQLVAALAGRLAERGVVVHTDARATRVVRTGETWTVALETATSSAVTSGEADAGPPADLLADAVVIATDEAAARALLAPALGAPEFAGVPPAGIPREVVTLVVDAAELDAAPRGAHVHAVAGARVATGLVHETARWDWLARELGPGRHVLRVAFGAPRGVPATAPLTDADAAALAVAEASALLGVTLGADRIVGAHRDAFTLAPPASALGHRDRTAEVRAAVERAHGLATVGAWLSGSGLAQVVADAREETDRMRRQVLWGAAATE</sequence>
<proteinExistence type="predicted"/>
<reference evidence="3 4" key="1">
    <citation type="submission" date="2023-08" db="EMBL/GenBank/DDBJ databases">
        <title>Microbacterium psychrotolerans sp. nov., a psychrotolerant bacterium isolated from soil in Heilongjiang Province, China.</title>
        <authorList>
            <person name="An P."/>
            <person name="Zhao D."/>
            <person name="Xiang H."/>
        </authorList>
    </citation>
    <scope>NUCLEOTIDE SEQUENCE [LARGE SCALE GENOMIC DNA]</scope>
    <source>
        <strain evidence="3 4">QXD-8</strain>
    </source>
</reference>
<dbReference type="PRINTS" id="PR00411">
    <property type="entry name" value="PNDRDTASEI"/>
</dbReference>
<accession>A0ABU0Z5Q3</accession>
<dbReference type="PANTHER" id="PTHR42923:SF3">
    <property type="entry name" value="PROTOPORPHYRINOGEN OXIDASE"/>
    <property type="match status" value="1"/>
</dbReference>
<dbReference type="SUPFAM" id="SSF51905">
    <property type="entry name" value="FAD/NAD(P)-binding domain"/>
    <property type="match status" value="1"/>
</dbReference>
<dbReference type="InterPro" id="IPR036188">
    <property type="entry name" value="FAD/NAD-bd_sf"/>
</dbReference>
<dbReference type="Gene3D" id="1.10.3110.10">
    <property type="entry name" value="protoporphyrinogen ix oxidase, domain 3"/>
    <property type="match status" value="1"/>
</dbReference>
<dbReference type="PANTHER" id="PTHR42923">
    <property type="entry name" value="PROTOPORPHYRINOGEN OXIDASE"/>
    <property type="match status" value="1"/>
</dbReference>
<comment type="caution">
    <text evidence="3">The sequence shown here is derived from an EMBL/GenBank/DDBJ whole genome shotgun (WGS) entry which is preliminary data.</text>
</comment>
<feature type="region of interest" description="Disordered" evidence="1">
    <location>
        <begin position="1"/>
        <end position="24"/>
    </location>
</feature>
<organism evidence="3 4">
    <name type="scientific">Microbacterium psychrotolerans</name>
    <dbReference type="NCBI Taxonomy" id="3068321"/>
    <lineage>
        <taxon>Bacteria</taxon>
        <taxon>Bacillati</taxon>
        <taxon>Actinomycetota</taxon>
        <taxon>Actinomycetes</taxon>
        <taxon>Micrococcales</taxon>
        <taxon>Microbacteriaceae</taxon>
        <taxon>Microbacterium</taxon>
    </lineage>
</organism>
<gene>
    <name evidence="3" type="ORF">Q9R08_15260</name>
</gene>
<dbReference type="RefSeq" id="WP_308868963.1">
    <property type="nucleotide sequence ID" value="NZ_JAVFWO010000004.1"/>
</dbReference>
<dbReference type="Proteomes" id="UP001235133">
    <property type="component" value="Unassembled WGS sequence"/>
</dbReference>